<organism evidence="2 3">
    <name type="scientific">Botrytis elliptica</name>
    <dbReference type="NCBI Taxonomy" id="278938"/>
    <lineage>
        <taxon>Eukaryota</taxon>
        <taxon>Fungi</taxon>
        <taxon>Dikarya</taxon>
        <taxon>Ascomycota</taxon>
        <taxon>Pezizomycotina</taxon>
        <taxon>Leotiomycetes</taxon>
        <taxon>Helotiales</taxon>
        <taxon>Sclerotiniaceae</taxon>
        <taxon>Botrytis</taxon>
    </lineage>
</organism>
<dbReference type="Proteomes" id="UP000297229">
    <property type="component" value="Unassembled WGS sequence"/>
</dbReference>
<feature type="region of interest" description="Disordered" evidence="1">
    <location>
        <begin position="19"/>
        <end position="41"/>
    </location>
</feature>
<evidence type="ECO:0000313" key="2">
    <source>
        <dbReference type="EMBL" id="TGO79989.1"/>
    </source>
</evidence>
<gene>
    <name evidence="2" type="ORF">BELL_0017g00030</name>
</gene>
<keyword evidence="3" id="KW-1185">Reference proteome</keyword>
<dbReference type="EMBL" id="PQXM01000017">
    <property type="protein sequence ID" value="TGO79989.1"/>
    <property type="molecule type" value="Genomic_DNA"/>
</dbReference>
<evidence type="ECO:0000313" key="3">
    <source>
        <dbReference type="Proteomes" id="UP000297229"/>
    </source>
</evidence>
<sequence length="83" mass="9129">MTAAERARAEAEISTLAGAPECAAASHGPPIPKKIDTRIESGPGLSLDLSWSRSRKNRYLYQVWSGSFSLDLWKVPIPRADLY</sequence>
<comment type="caution">
    <text evidence="2">The sequence shown here is derived from an EMBL/GenBank/DDBJ whole genome shotgun (WGS) entry which is preliminary data.</text>
</comment>
<name>A0A4Z1K1I4_9HELO</name>
<proteinExistence type="predicted"/>
<dbReference type="AlphaFoldDB" id="A0A4Z1K1I4"/>
<accession>A0A4Z1K1I4</accession>
<evidence type="ECO:0000256" key="1">
    <source>
        <dbReference type="SAM" id="MobiDB-lite"/>
    </source>
</evidence>
<protein>
    <submittedName>
        <fullName evidence="2">Uncharacterized protein</fullName>
    </submittedName>
</protein>
<reference evidence="2 3" key="1">
    <citation type="submission" date="2017-12" db="EMBL/GenBank/DDBJ databases">
        <title>Comparative genomics of Botrytis spp.</title>
        <authorList>
            <person name="Valero-Jimenez C.A."/>
            <person name="Tapia P."/>
            <person name="Veloso J."/>
            <person name="Silva-Moreno E."/>
            <person name="Staats M."/>
            <person name="Valdes J.H."/>
            <person name="Van Kan J.A.L."/>
        </authorList>
    </citation>
    <scope>NUCLEOTIDE SEQUENCE [LARGE SCALE GENOMIC DNA]</scope>
    <source>
        <strain evidence="2 3">Be9601</strain>
    </source>
</reference>